<comment type="subcellular location">
    <subcellularLocation>
        <location evidence="1">Membrane</location>
        <topology evidence="1">Multi-pass membrane protein</topology>
    </subcellularLocation>
</comment>
<dbReference type="Pfam" id="PF03134">
    <property type="entry name" value="TB2_DP1_HVA22"/>
    <property type="match status" value="1"/>
</dbReference>
<feature type="compositionally biased region" description="Polar residues" evidence="2">
    <location>
        <begin position="146"/>
        <end position="158"/>
    </location>
</feature>
<feature type="region of interest" description="Disordered" evidence="2">
    <location>
        <begin position="229"/>
        <end position="256"/>
    </location>
</feature>
<dbReference type="AlphaFoldDB" id="A0AAD4XY57"/>
<dbReference type="PANTHER" id="PTHR12300">
    <property type="entry name" value="HVA22-LIKE PROTEINS"/>
    <property type="match status" value="1"/>
</dbReference>
<organism evidence="3 4">
    <name type="scientific">Papaver atlanticum</name>
    <dbReference type="NCBI Taxonomy" id="357466"/>
    <lineage>
        <taxon>Eukaryota</taxon>
        <taxon>Viridiplantae</taxon>
        <taxon>Streptophyta</taxon>
        <taxon>Embryophyta</taxon>
        <taxon>Tracheophyta</taxon>
        <taxon>Spermatophyta</taxon>
        <taxon>Magnoliopsida</taxon>
        <taxon>Ranunculales</taxon>
        <taxon>Papaveraceae</taxon>
        <taxon>Papaveroideae</taxon>
        <taxon>Papaver</taxon>
    </lineage>
</organism>
<comment type="caution">
    <text evidence="3">The sequence shown here is derived from an EMBL/GenBank/DDBJ whole genome shotgun (WGS) entry which is preliminary data.</text>
</comment>
<dbReference type="EMBL" id="JAJJMB010001160">
    <property type="protein sequence ID" value="KAI3958316.1"/>
    <property type="molecule type" value="Genomic_DNA"/>
</dbReference>
<evidence type="ECO:0000256" key="2">
    <source>
        <dbReference type="SAM" id="MobiDB-lite"/>
    </source>
</evidence>
<feature type="compositionally biased region" description="Polar residues" evidence="2">
    <location>
        <begin position="170"/>
        <end position="187"/>
    </location>
</feature>
<evidence type="ECO:0000256" key="1">
    <source>
        <dbReference type="RuleBase" id="RU362006"/>
    </source>
</evidence>
<keyword evidence="4" id="KW-1185">Reference proteome</keyword>
<proteinExistence type="inferred from homology"/>
<feature type="region of interest" description="Disordered" evidence="2">
    <location>
        <begin position="146"/>
        <end position="217"/>
    </location>
</feature>
<dbReference type="GO" id="GO:0016020">
    <property type="term" value="C:membrane"/>
    <property type="evidence" value="ECO:0007669"/>
    <property type="project" value="UniProtKB-SubCell"/>
</dbReference>
<reference evidence="3" key="1">
    <citation type="submission" date="2022-04" db="EMBL/GenBank/DDBJ databases">
        <title>A functionally conserved STORR gene fusion in Papaver species that diverged 16.8 million years ago.</title>
        <authorList>
            <person name="Catania T."/>
        </authorList>
    </citation>
    <scope>NUCLEOTIDE SEQUENCE</scope>
    <source>
        <strain evidence="3">S-188037</strain>
    </source>
</reference>
<comment type="similarity">
    <text evidence="1">Belongs to the DP1 family.</text>
</comment>
<sequence>MMGSFLTRGLVMVFGYAYPAYECYKVVEKNKPEIEQLRFWCQYWILVAMLTIFERLADIFVSWVPMYCEAKFALFIYLWYPKTKGATYVYDSFFRPYIAQHETEIDRNLLELKTSAGDLAIHYGQKAVAYGQTRFFEIMHYIASQTTSRPRPSQQQQGIEAPPYVRPAAQQPSRTSSTGMAPQTASTGAAEHQQEPAQKIDVSHPKPPTPSVRAAVHAHSTLDGLLASESNDIEAETSKNEPIPSAATYENSNETQEDIFMDEAIPEARARLRNTGIRQ</sequence>
<dbReference type="PANTHER" id="PTHR12300:SF117">
    <property type="entry name" value="LP05237P-RELATED"/>
    <property type="match status" value="1"/>
</dbReference>
<dbReference type="Proteomes" id="UP001202328">
    <property type="component" value="Unassembled WGS sequence"/>
</dbReference>
<accession>A0AAD4XY57</accession>
<name>A0AAD4XY57_9MAGN</name>
<evidence type="ECO:0000313" key="4">
    <source>
        <dbReference type="Proteomes" id="UP001202328"/>
    </source>
</evidence>
<evidence type="ECO:0000313" key="3">
    <source>
        <dbReference type="EMBL" id="KAI3958316.1"/>
    </source>
</evidence>
<dbReference type="InterPro" id="IPR004345">
    <property type="entry name" value="TB2_DP1_HVA22"/>
</dbReference>
<gene>
    <name evidence="3" type="ORF">MKW98_011004</name>
</gene>
<protein>
    <recommendedName>
        <fullName evidence="1">HVA22-like protein</fullName>
    </recommendedName>
</protein>